<reference evidence="3" key="1">
    <citation type="submission" date="2022-11" db="UniProtKB">
        <authorList>
            <consortium name="WormBaseParasite"/>
        </authorList>
    </citation>
    <scope>IDENTIFICATION</scope>
</reference>
<evidence type="ECO:0000313" key="2">
    <source>
        <dbReference type="Proteomes" id="UP000887565"/>
    </source>
</evidence>
<evidence type="ECO:0000256" key="1">
    <source>
        <dbReference type="SAM" id="MobiDB-lite"/>
    </source>
</evidence>
<protein>
    <submittedName>
        <fullName evidence="3">Uncharacterized protein</fullName>
    </submittedName>
</protein>
<accession>A0A915IA73</accession>
<feature type="compositionally biased region" description="Polar residues" evidence="1">
    <location>
        <begin position="9"/>
        <end position="35"/>
    </location>
</feature>
<dbReference type="Proteomes" id="UP000887565">
    <property type="component" value="Unplaced"/>
</dbReference>
<dbReference type="WBParaSite" id="nRc.2.0.1.t11075-RA">
    <property type="protein sequence ID" value="nRc.2.0.1.t11075-RA"/>
    <property type="gene ID" value="nRc.2.0.1.g11075"/>
</dbReference>
<proteinExistence type="predicted"/>
<sequence length="85" mass="9436">MKVNHKKPTISNTVCQDGSSHQATSSTGPQWSSYHQADHNGTILFHQIPVDDLCRSSNDLIPRRIKLPIPPAKTSSARDNFAGYY</sequence>
<name>A0A915IA73_ROMCU</name>
<organism evidence="2 3">
    <name type="scientific">Romanomermis culicivorax</name>
    <name type="common">Nematode worm</name>
    <dbReference type="NCBI Taxonomy" id="13658"/>
    <lineage>
        <taxon>Eukaryota</taxon>
        <taxon>Metazoa</taxon>
        <taxon>Ecdysozoa</taxon>
        <taxon>Nematoda</taxon>
        <taxon>Enoplea</taxon>
        <taxon>Dorylaimia</taxon>
        <taxon>Mermithida</taxon>
        <taxon>Mermithoidea</taxon>
        <taxon>Mermithidae</taxon>
        <taxon>Romanomermis</taxon>
    </lineage>
</organism>
<evidence type="ECO:0000313" key="3">
    <source>
        <dbReference type="WBParaSite" id="nRc.2.0.1.t11075-RA"/>
    </source>
</evidence>
<feature type="region of interest" description="Disordered" evidence="1">
    <location>
        <begin position="1"/>
        <end position="36"/>
    </location>
</feature>
<keyword evidence="2" id="KW-1185">Reference proteome</keyword>
<dbReference type="AlphaFoldDB" id="A0A915IA73"/>